<keyword evidence="9" id="KW-0560">Oxidoreductase</keyword>
<dbReference type="PRINTS" id="PR00419">
    <property type="entry name" value="ADXRDTASE"/>
</dbReference>
<dbReference type="PROSITE" id="PS00052">
    <property type="entry name" value="RIBOSOMAL_S7"/>
    <property type="match status" value="1"/>
</dbReference>
<dbReference type="CDD" id="cd14867">
    <property type="entry name" value="uS7_Eukaryote"/>
    <property type="match status" value="1"/>
</dbReference>
<dbReference type="InterPro" id="IPR000235">
    <property type="entry name" value="Ribosomal_uS7"/>
</dbReference>
<comment type="cofactor">
    <cofactor evidence="1">
        <name>FAD</name>
        <dbReference type="ChEBI" id="CHEBI:57692"/>
    </cofactor>
</comment>
<gene>
    <name evidence="14" type="ORF">BINO364_LOCUS8419</name>
</gene>
<dbReference type="GO" id="GO:0003723">
    <property type="term" value="F:RNA binding"/>
    <property type="evidence" value="ECO:0007669"/>
    <property type="project" value="InterPro"/>
</dbReference>
<feature type="non-terminal residue" evidence="14">
    <location>
        <position position="667"/>
    </location>
</feature>
<dbReference type="SUPFAM" id="SSF51971">
    <property type="entry name" value="Nucleotide-binding domain"/>
    <property type="match status" value="1"/>
</dbReference>
<evidence type="ECO:0000256" key="8">
    <source>
        <dbReference type="ARBA" id="ARBA00022982"/>
    </source>
</evidence>
<evidence type="ECO:0000256" key="1">
    <source>
        <dbReference type="ARBA" id="ARBA00001974"/>
    </source>
</evidence>
<dbReference type="Gene3D" id="1.10.455.10">
    <property type="entry name" value="Ribosomal protein S7 domain"/>
    <property type="match status" value="1"/>
</dbReference>
<keyword evidence="3" id="KW-0813">Transport</keyword>
<comment type="similarity">
    <text evidence="2 12">Belongs to the universal ribosomal protein uS7 family.</text>
</comment>
<evidence type="ECO:0000313" key="15">
    <source>
        <dbReference type="Proteomes" id="UP000838878"/>
    </source>
</evidence>
<keyword evidence="6" id="KW-0521">NADP</keyword>
<dbReference type="Proteomes" id="UP000838878">
    <property type="component" value="Chromosome 3"/>
</dbReference>
<dbReference type="InterPro" id="IPR020606">
    <property type="entry name" value="Ribosomal_uS7_CS"/>
</dbReference>
<dbReference type="FunFam" id="3.50.50.60:FF:000229">
    <property type="entry name" value="NADPH:adrenodoxin oxidoreductase, mitochondrial"/>
    <property type="match status" value="1"/>
</dbReference>
<dbReference type="NCBIfam" id="NF003106">
    <property type="entry name" value="PRK04027.1"/>
    <property type="match status" value="1"/>
</dbReference>
<reference evidence="14" key="1">
    <citation type="submission" date="2021-12" db="EMBL/GenBank/DDBJ databases">
        <authorList>
            <person name="Martin H S."/>
        </authorList>
    </citation>
    <scope>NUCLEOTIDE SEQUENCE</scope>
</reference>
<dbReference type="Gene3D" id="3.40.50.720">
    <property type="entry name" value="NAD(P)-binding Rossmann-like Domain"/>
    <property type="match status" value="1"/>
</dbReference>
<keyword evidence="10 12" id="KW-0687">Ribonucleoprotein</keyword>
<dbReference type="GO" id="GO:0015935">
    <property type="term" value="C:small ribosomal subunit"/>
    <property type="evidence" value="ECO:0007669"/>
    <property type="project" value="InterPro"/>
</dbReference>
<proteinExistence type="inferred from homology"/>
<evidence type="ECO:0000313" key="14">
    <source>
        <dbReference type="EMBL" id="CAH0722463.1"/>
    </source>
</evidence>
<name>A0A8J9ULR8_9NEOP</name>
<dbReference type="AlphaFoldDB" id="A0A8J9ULR8"/>
<sequence length="667" mass="75168">MARRLISTYKDVPRVCVVGAGPACFYAAMHLNKKLETVQIDIIEKLPVPFGLVRYGVAPDHPEVKNCINQFTKFAQQPNVNFYGNVTLGTDVSLKQLRQYYDAVLLTYGAEEDKVLGIENEDAGNVIAARNFVGWYNGHPRDRNLTVDLSGHTAAILGQGNVALDVARILLSPLDQLKKTDITEYALESLRESKVKDLYLVGRRGPLHVAFTIKELREQIKLKNCATVWREEDFIGISDAVSSLQRPRKRLTELMLSSLGETKQKLRGDNHTYFRPIFYRSPHKFLINDRRLLSGIELTCNKIIGDKIEEQKCVPTESKEILNCSLAFRSIGYKSINVDNDLRFSNGVVVNDKGRVIDNEDSDKAKVYVAGWLGTGPVGVILHTMSNAFQVAKLICEDLQKNKRKSSRGGFEELRREILDRASPVVTWDGWEKIDKFEIEEVCEKVFTMVEENWNDDGVEAGSMAIDNMPLPQPADIPEIKLFGRWSCYDVQVSDMSLQDHISVKEKFAKYLPHSAGRYAHKRFRKAQCPIVERLTNSLMMHGRNNGKKLMAVRIVKHAFEIIHLLTGENPLQVLVTAIINSGPREDSTRIGRAGTVRRQAVDVSPLRRVNQAIWLLCTGAREAAFRNIKTIAECVADELINAAKGSSNSYAIKKKDELERVAKSNR</sequence>
<keyword evidence="15" id="KW-1185">Reference proteome</keyword>
<accession>A0A8J9ULR8</accession>
<evidence type="ECO:0000256" key="7">
    <source>
        <dbReference type="ARBA" id="ARBA00022980"/>
    </source>
</evidence>
<dbReference type="GO" id="GO:0003735">
    <property type="term" value="F:structural constituent of ribosome"/>
    <property type="evidence" value="ECO:0007669"/>
    <property type="project" value="InterPro"/>
</dbReference>
<dbReference type="EMBL" id="OV170223">
    <property type="protein sequence ID" value="CAH0722463.1"/>
    <property type="molecule type" value="Genomic_DNA"/>
</dbReference>
<keyword evidence="4" id="KW-0285">Flavoprotein</keyword>
<organism evidence="14 15">
    <name type="scientific">Brenthis ino</name>
    <name type="common">lesser marbled fritillary</name>
    <dbReference type="NCBI Taxonomy" id="405034"/>
    <lineage>
        <taxon>Eukaryota</taxon>
        <taxon>Metazoa</taxon>
        <taxon>Ecdysozoa</taxon>
        <taxon>Arthropoda</taxon>
        <taxon>Hexapoda</taxon>
        <taxon>Insecta</taxon>
        <taxon>Pterygota</taxon>
        <taxon>Neoptera</taxon>
        <taxon>Endopterygota</taxon>
        <taxon>Lepidoptera</taxon>
        <taxon>Glossata</taxon>
        <taxon>Ditrysia</taxon>
        <taxon>Papilionoidea</taxon>
        <taxon>Nymphalidae</taxon>
        <taxon>Heliconiinae</taxon>
        <taxon>Argynnini</taxon>
        <taxon>Brenthis</taxon>
    </lineage>
</organism>
<dbReference type="GO" id="GO:0016491">
    <property type="term" value="F:oxidoreductase activity"/>
    <property type="evidence" value="ECO:0007669"/>
    <property type="project" value="UniProtKB-KW"/>
</dbReference>
<feature type="domain" description="Small ribosomal subunit protein uS7" evidence="13">
    <location>
        <begin position="510"/>
        <end position="667"/>
    </location>
</feature>
<dbReference type="NCBIfam" id="TIGR01028">
    <property type="entry name" value="uS7_euk_arch"/>
    <property type="match status" value="1"/>
</dbReference>
<protein>
    <recommendedName>
        <fullName evidence="11">Ferredoxin--NADP(+) reductase</fullName>
    </recommendedName>
</protein>
<evidence type="ECO:0000256" key="5">
    <source>
        <dbReference type="ARBA" id="ARBA00022827"/>
    </source>
</evidence>
<dbReference type="SUPFAM" id="SSF47973">
    <property type="entry name" value="Ribosomal protein S7"/>
    <property type="match status" value="1"/>
</dbReference>
<dbReference type="InterPro" id="IPR023798">
    <property type="entry name" value="Ribosomal_uS7_dom"/>
</dbReference>
<dbReference type="InterPro" id="IPR005716">
    <property type="entry name" value="Ribosomal_uS7_euk/arc"/>
</dbReference>
<dbReference type="PANTHER" id="PTHR11205">
    <property type="entry name" value="RIBOSOMAL PROTEIN S7"/>
    <property type="match status" value="1"/>
</dbReference>
<dbReference type="GO" id="GO:0006412">
    <property type="term" value="P:translation"/>
    <property type="evidence" value="ECO:0007669"/>
    <property type="project" value="InterPro"/>
</dbReference>
<dbReference type="Pfam" id="PF00177">
    <property type="entry name" value="Ribosomal_S7"/>
    <property type="match status" value="1"/>
</dbReference>
<evidence type="ECO:0000256" key="4">
    <source>
        <dbReference type="ARBA" id="ARBA00022630"/>
    </source>
</evidence>
<evidence type="ECO:0000256" key="11">
    <source>
        <dbReference type="ARBA" id="ARBA00030202"/>
    </source>
</evidence>
<evidence type="ECO:0000256" key="9">
    <source>
        <dbReference type="ARBA" id="ARBA00023002"/>
    </source>
</evidence>
<dbReference type="OrthoDB" id="333024at2759"/>
<evidence type="ECO:0000256" key="3">
    <source>
        <dbReference type="ARBA" id="ARBA00022448"/>
    </source>
</evidence>
<evidence type="ECO:0000256" key="10">
    <source>
        <dbReference type="ARBA" id="ARBA00023274"/>
    </source>
</evidence>
<dbReference type="InterPro" id="IPR036823">
    <property type="entry name" value="Ribosomal_uS7_dom_sf"/>
</dbReference>
<dbReference type="InterPro" id="IPR036188">
    <property type="entry name" value="FAD/NAD-bd_sf"/>
</dbReference>
<evidence type="ECO:0000256" key="12">
    <source>
        <dbReference type="RuleBase" id="RU003619"/>
    </source>
</evidence>
<dbReference type="Gene3D" id="3.50.50.60">
    <property type="entry name" value="FAD/NAD(P)-binding domain"/>
    <property type="match status" value="1"/>
</dbReference>
<dbReference type="FunFam" id="1.10.455.10:FF:000003">
    <property type="entry name" value="40S ribosomal protein S5"/>
    <property type="match status" value="1"/>
</dbReference>
<dbReference type="GO" id="GO:0022626">
    <property type="term" value="C:cytosolic ribosome"/>
    <property type="evidence" value="ECO:0007669"/>
    <property type="project" value="UniProtKB-ARBA"/>
</dbReference>
<keyword evidence="8" id="KW-0249">Electron transport</keyword>
<keyword evidence="5" id="KW-0274">FAD</keyword>
<evidence type="ECO:0000256" key="2">
    <source>
        <dbReference type="ARBA" id="ARBA00007151"/>
    </source>
</evidence>
<keyword evidence="7 12" id="KW-0689">Ribosomal protein</keyword>
<evidence type="ECO:0000256" key="6">
    <source>
        <dbReference type="ARBA" id="ARBA00022857"/>
    </source>
</evidence>
<evidence type="ECO:0000259" key="13">
    <source>
        <dbReference type="Pfam" id="PF00177"/>
    </source>
</evidence>
<dbReference type="Pfam" id="PF13450">
    <property type="entry name" value="NAD_binding_8"/>
    <property type="match status" value="1"/>
</dbReference>